<accession>A0ABT9QUP9</accession>
<evidence type="ECO:0000313" key="1">
    <source>
        <dbReference type="EMBL" id="MDP9850495.1"/>
    </source>
</evidence>
<protein>
    <recommendedName>
        <fullName evidence="3">Integrase</fullName>
    </recommendedName>
</protein>
<organism evidence="1 2">
    <name type="scientific">Streptosporangium lutulentum</name>
    <dbReference type="NCBI Taxonomy" id="1461250"/>
    <lineage>
        <taxon>Bacteria</taxon>
        <taxon>Bacillati</taxon>
        <taxon>Actinomycetota</taxon>
        <taxon>Actinomycetes</taxon>
        <taxon>Streptosporangiales</taxon>
        <taxon>Streptosporangiaceae</taxon>
        <taxon>Streptosporangium</taxon>
    </lineage>
</organism>
<sequence>MATVHPLSARPKAPDIGPAAEAFLATIGNANTTRAYAIALRALTAELGERTPLTELEGEAGADRIASWFTGRWGGAAAATVNARLDALGSACAW</sequence>
<dbReference type="EMBL" id="JAUSQU010000003">
    <property type="protein sequence ID" value="MDP9850495.1"/>
    <property type="molecule type" value="Genomic_DNA"/>
</dbReference>
<comment type="caution">
    <text evidence="1">The sequence shown here is derived from an EMBL/GenBank/DDBJ whole genome shotgun (WGS) entry which is preliminary data.</text>
</comment>
<dbReference type="Proteomes" id="UP001225356">
    <property type="component" value="Unassembled WGS sequence"/>
</dbReference>
<proteinExistence type="predicted"/>
<evidence type="ECO:0000313" key="2">
    <source>
        <dbReference type="Proteomes" id="UP001225356"/>
    </source>
</evidence>
<reference evidence="1 2" key="1">
    <citation type="submission" date="2023-07" db="EMBL/GenBank/DDBJ databases">
        <title>Sequencing the genomes of 1000 actinobacteria strains.</title>
        <authorList>
            <person name="Klenk H.-P."/>
        </authorList>
    </citation>
    <scope>NUCLEOTIDE SEQUENCE [LARGE SCALE GENOMIC DNA]</scope>
    <source>
        <strain evidence="1 2">DSM 46740</strain>
    </source>
</reference>
<name>A0ABT9QUP9_9ACTN</name>
<dbReference type="RefSeq" id="WP_307569569.1">
    <property type="nucleotide sequence ID" value="NZ_JAUSQU010000003.1"/>
</dbReference>
<gene>
    <name evidence="1" type="ORF">J2853_009791</name>
</gene>
<evidence type="ECO:0008006" key="3">
    <source>
        <dbReference type="Google" id="ProtNLM"/>
    </source>
</evidence>
<keyword evidence="2" id="KW-1185">Reference proteome</keyword>